<dbReference type="InterPro" id="IPR023827">
    <property type="entry name" value="Peptidase_S8_Asp-AS"/>
</dbReference>
<dbReference type="EMBL" id="CP014263">
    <property type="protein sequence ID" value="AQG80278.1"/>
    <property type="molecule type" value="Genomic_DNA"/>
</dbReference>
<protein>
    <recommendedName>
        <fullName evidence="8">Peptidase S8/S53 domain-containing protein</fullName>
    </recommendedName>
</protein>
<dbReference type="PANTHER" id="PTHR43806">
    <property type="entry name" value="PEPTIDASE S8"/>
    <property type="match status" value="1"/>
</dbReference>
<dbReference type="RefSeq" id="WP_077131704.1">
    <property type="nucleotide sequence ID" value="NZ_CP014263.1"/>
</dbReference>
<gene>
    <name evidence="9" type="ORF">AWR27_13700</name>
</gene>
<name>A0A1P9WY89_9BACT</name>
<feature type="active site" description="Charge relay system" evidence="5">
    <location>
        <position position="153"/>
    </location>
</feature>
<keyword evidence="10" id="KW-1185">Reference proteome</keyword>
<evidence type="ECO:0000256" key="6">
    <source>
        <dbReference type="RuleBase" id="RU003355"/>
    </source>
</evidence>
<evidence type="ECO:0000259" key="8">
    <source>
        <dbReference type="Pfam" id="PF00082"/>
    </source>
</evidence>
<keyword evidence="4 5" id="KW-0720">Serine protease</keyword>
<evidence type="ECO:0000256" key="3">
    <source>
        <dbReference type="ARBA" id="ARBA00022801"/>
    </source>
</evidence>
<dbReference type="InterPro" id="IPR050131">
    <property type="entry name" value="Peptidase_S8_subtilisin-like"/>
</dbReference>
<keyword evidence="2 5" id="KW-0645">Protease</keyword>
<dbReference type="KEGG" id="smon:AWR27_13700"/>
<dbReference type="InterPro" id="IPR000209">
    <property type="entry name" value="Peptidase_S8/S53_dom"/>
</dbReference>
<dbReference type="Gene3D" id="3.40.50.200">
    <property type="entry name" value="Peptidase S8/S53 domain"/>
    <property type="match status" value="1"/>
</dbReference>
<evidence type="ECO:0000256" key="7">
    <source>
        <dbReference type="SAM" id="MobiDB-lite"/>
    </source>
</evidence>
<dbReference type="InterPro" id="IPR036852">
    <property type="entry name" value="Peptidase_S8/S53_dom_sf"/>
</dbReference>
<evidence type="ECO:0000256" key="1">
    <source>
        <dbReference type="ARBA" id="ARBA00011073"/>
    </source>
</evidence>
<feature type="compositionally biased region" description="Pro residues" evidence="7">
    <location>
        <begin position="481"/>
        <end position="506"/>
    </location>
</feature>
<feature type="domain" description="Peptidase S8/S53" evidence="8">
    <location>
        <begin position="144"/>
        <end position="437"/>
    </location>
</feature>
<dbReference type="PROSITE" id="PS00138">
    <property type="entry name" value="SUBTILASE_SER"/>
    <property type="match status" value="1"/>
</dbReference>
<dbReference type="PROSITE" id="PS51892">
    <property type="entry name" value="SUBTILASE"/>
    <property type="match status" value="1"/>
</dbReference>
<dbReference type="InterPro" id="IPR015500">
    <property type="entry name" value="Peptidase_S8_subtilisin-rel"/>
</dbReference>
<keyword evidence="3 5" id="KW-0378">Hydrolase</keyword>
<dbReference type="PROSITE" id="PS00136">
    <property type="entry name" value="SUBTILASE_ASP"/>
    <property type="match status" value="1"/>
</dbReference>
<proteinExistence type="inferred from homology"/>
<dbReference type="GO" id="GO:0006508">
    <property type="term" value="P:proteolysis"/>
    <property type="evidence" value="ECO:0007669"/>
    <property type="project" value="UniProtKB-KW"/>
</dbReference>
<evidence type="ECO:0000313" key="10">
    <source>
        <dbReference type="Proteomes" id="UP000187941"/>
    </source>
</evidence>
<dbReference type="SUPFAM" id="SSF52743">
    <property type="entry name" value="Subtilisin-like"/>
    <property type="match status" value="1"/>
</dbReference>
<dbReference type="PANTHER" id="PTHR43806:SF11">
    <property type="entry name" value="CEREVISIN-RELATED"/>
    <property type="match status" value="1"/>
</dbReference>
<dbReference type="AlphaFoldDB" id="A0A1P9WY89"/>
<evidence type="ECO:0000256" key="5">
    <source>
        <dbReference type="PROSITE-ProRule" id="PRU01240"/>
    </source>
</evidence>
<accession>A0A1P9WY89</accession>
<dbReference type="STRING" id="1178516.AWR27_13700"/>
<comment type="similarity">
    <text evidence="1 5 6">Belongs to the peptidase S8 family.</text>
</comment>
<dbReference type="Pfam" id="PF00082">
    <property type="entry name" value="Peptidase_S8"/>
    <property type="match status" value="1"/>
</dbReference>
<dbReference type="GO" id="GO:0004252">
    <property type="term" value="F:serine-type endopeptidase activity"/>
    <property type="evidence" value="ECO:0007669"/>
    <property type="project" value="UniProtKB-UniRule"/>
</dbReference>
<organism evidence="9 10">
    <name type="scientific">Spirosoma montaniterrae</name>
    <dbReference type="NCBI Taxonomy" id="1178516"/>
    <lineage>
        <taxon>Bacteria</taxon>
        <taxon>Pseudomonadati</taxon>
        <taxon>Bacteroidota</taxon>
        <taxon>Cytophagia</taxon>
        <taxon>Cytophagales</taxon>
        <taxon>Cytophagaceae</taxon>
        <taxon>Spirosoma</taxon>
    </lineage>
</organism>
<dbReference type="PRINTS" id="PR00723">
    <property type="entry name" value="SUBTILISIN"/>
</dbReference>
<feature type="active site" description="Charge relay system" evidence="5">
    <location>
        <position position="191"/>
    </location>
</feature>
<evidence type="ECO:0000313" key="9">
    <source>
        <dbReference type="EMBL" id="AQG80278.1"/>
    </source>
</evidence>
<sequence length="563" mass="59531">MANMRVIVELAPSETLAENAGMAVTDESVGLADSVKVNVAGLTLDTSFPPVELVGRLDTPTADSILDPRSFVLSDNSADSTYLVRGEIDADDYEKVLKSPKVKAIYADPVIEPFAVCPTGPVGTDADVERLLCTSRMRPVGMDGTGVLVAIVDTGINLDHLRSRGKTPVFDAASSWVPRAGLTPGSLAVGHGTMCAYDVLIAAPNCTLADIALLQSNAPGGTVMEGLLSDAVRAFNHLLTIMRNPRRRFQSMVVNNSWGMFRPSWDFPVGHPGNYSDNPNHPFNLLVGNLERAGADILFAAGNCGSDCPDGRCREPGGAVFTNRIYGANSHPAVLSVAGVTIDSVRIGYSTKGPGCLTHNKPDLAGFTHFRGSGVYSADGGTSAACPVVAGVVAAVRSVRPYDATNPVTAPAAIRTLMTTTATDVTPSGYDLETGFGIVGGCRLIDRLFPLRVPVDFCRRFPNLCGRWRWPVPNPFPNPFPWPGPFPGPQPGPFPGPQPGPGPRPGPFSAQTDDGGYGDTDDSQLEGLLMQAYYQGLMASGQYPAMAHSEPQPRKKCNCGCTD</sequence>
<evidence type="ECO:0000256" key="2">
    <source>
        <dbReference type="ARBA" id="ARBA00022670"/>
    </source>
</evidence>
<dbReference type="Proteomes" id="UP000187941">
    <property type="component" value="Chromosome"/>
</dbReference>
<reference evidence="9 10" key="1">
    <citation type="submission" date="2016-01" db="EMBL/GenBank/DDBJ databases">
        <authorList>
            <person name="Oliw E.H."/>
        </authorList>
    </citation>
    <scope>NUCLEOTIDE SEQUENCE [LARGE SCALE GENOMIC DNA]</scope>
    <source>
        <strain evidence="9 10">DY10</strain>
    </source>
</reference>
<feature type="active site" description="Charge relay system" evidence="5">
    <location>
        <position position="383"/>
    </location>
</feature>
<evidence type="ECO:0000256" key="4">
    <source>
        <dbReference type="ARBA" id="ARBA00022825"/>
    </source>
</evidence>
<dbReference type="InterPro" id="IPR023828">
    <property type="entry name" value="Peptidase_S8_Ser-AS"/>
</dbReference>
<feature type="region of interest" description="Disordered" evidence="7">
    <location>
        <begin position="481"/>
        <end position="523"/>
    </location>
</feature>